<name>I2NBQ2_STRT9</name>
<organism evidence="1 2">
    <name type="scientific">Streptomyces tsukubensis (strain DSM 42081 / NBRC 108919 / NRRL 18488 / 9993)</name>
    <dbReference type="NCBI Taxonomy" id="1114943"/>
    <lineage>
        <taxon>Bacteria</taxon>
        <taxon>Bacillati</taxon>
        <taxon>Actinomycetota</taxon>
        <taxon>Actinomycetes</taxon>
        <taxon>Kitasatosporales</taxon>
        <taxon>Streptomycetaceae</taxon>
        <taxon>Streptomyces</taxon>
    </lineage>
</organism>
<gene>
    <name evidence="1" type="ORF">STSU_000935</name>
</gene>
<proteinExistence type="predicted"/>
<dbReference type="AlphaFoldDB" id="I2NBQ2"/>
<dbReference type="EMBL" id="CP029159">
    <property type="protein sequence ID" value="QKM65933.1"/>
    <property type="molecule type" value="Genomic_DNA"/>
</dbReference>
<keyword evidence="2" id="KW-1185">Reference proteome</keyword>
<dbReference type="Proteomes" id="UP000005940">
    <property type="component" value="Chromosome"/>
</dbReference>
<evidence type="ECO:0000313" key="2">
    <source>
        <dbReference type="Proteomes" id="UP000005940"/>
    </source>
</evidence>
<reference evidence="1 2" key="1">
    <citation type="journal article" date="2012" name="J. Bacteriol.">
        <title>Draft genome of Streptomyces tsukubaensis NRRL 18488, the producer of the clinically important immunosuppressant tacrolimus (FK506).</title>
        <authorList>
            <person name="Barreiro C."/>
            <person name="Prieto C."/>
            <person name="Sola-Landa A."/>
            <person name="Solera E."/>
            <person name="Martinez-Castro M."/>
            <person name="Perez-Redondo R."/>
            <person name="Garcia-Estrada C."/>
            <person name="Aparicio J.F."/>
            <person name="Fernandez-Martinez L.T."/>
            <person name="Santos-Aberturas J."/>
            <person name="Salehi-Najafabadi Z."/>
            <person name="Rodriguez-Garcia A."/>
            <person name="Tauch A."/>
            <person name="Martin J.F."/>
        </authorList>
    </citation>
    <scope>NUCLEOTIDE SEQUENCE [LARGE SCALE GENOMIC DNA]</scope>
    <source>
        <strain evidence="2">DSM 42081 / NBRC 108919 / NRRL 18488 / 9993</strain>
    </source>
</reference>
<evidence type="ECO:0000313" key="1">
    <source>
        <dbReference type="EMBL" id="QKM65933.1"/>
    </source>
</evidence>
<sequence length="309" mass="32186">MRPFRTPARAAVAAVAALVCAAPSAPAAAEDGWLSTGPGITAGISGLAVATPAAGGTADLLAVHDNKKAGEPRVSRIRIEPGGAPAVRVLQWRGPRLPVDLEALSEVPGQPGEFVALESSGRGYHLRLQPDAVRVVREFTVPDAASGENYEGFELTRRSGRLVAVWAHRGQDGDPAVVRLARLDWRTLVFGPRRSAAVTVPYPAERVRHISAAEVTASGRLITTAASDPGDDGPFRSAVYDLGRVVLRTDGEPGLEQRARPLRLGVFGGHKAEALACTAEAPGSVLGSDDENLGGWVRRDGLCGPGTAG</sequence>
<dbReference type="RefSeq" id="WP_006344705.1">
    <property type="nucleotide sequence ID" value="NZ_CP029159.1"/>
</dbReference>
<accession>I2NBQ2</accession>
<protein>
    <submittedName>
        <fullName evidence="1">Uncharacterized protein</fullName>
    </submittedName>
</protein>